<dbReference type="Proteomes" id="UP001161388">
    <property type="component" value="Unassembled WGS sequence"/>
</dbReference>
<reference evidence="1" key="1">
    <citation type="journal article" date="2014" name="Int. J. Syst. Evol. Microbiol.">
        <title>Complete genome of a new Firmicutes species belonging to the dominant human colonic microbiota ('Ruminococcus bicirculans') reveals two chromosomes and a selective capacity to utilize plant glucans.</title>
        <authorList>
            <consortium name="NISC Comparative Sequencing Program"/>
            <person name="Wegmann U."/>
            <person name="Louis P."/>
            <person name="Goesmann A."/>
            <person name="Henrissat B."/>
            <person name="Duncan S.H."/>
            <person name="Flint H.J."/>
        </authorList>
    </citation>
    <scope>NUCLEOTIDE SEQUENCE</scope>
    <source>
        <strain evidence="1">NBRC 109915</strain>
    </source>
</reference>
<name>A0ABQ5VDT2_9RHOB</name>
<keyword evidence="2" id="KW-1185">Reference proteome</keyword>
<evidence type="ECO:0000313" key="2">
    <source>
        <dbReference type="Proteomes" id="UP001161388"/>
    </source>
</evidence>
<proteinExistence type="predicted"/>
<sequence>MTDKMDIRQSAAMRLAAPFIRLTKTLVPVHRKDVETEVIFRMQADRNGFWFHRHFTLGPNTIFKFVSCLEQMGGNQVTEWMGSVIGWHSTFAYKGDGVQLDHVGYAVVSVFQCHH</sequence>
<dbReference type="EMBL" id="BSNL01000001">
    <property type="protein sequence ID" value="GLQ25666.1"/>
    <property type="molecule type" value="Genomic_DNA"/>
</dbReference>
<accession>A0ABQ5VDT2</accession>
<comment type="caution">
    <text evidence="1">The sequence shown here is derived from an EMBL/GenBank/DDBJ whole genome shotgun (WGS) entry which is preliminary data.</text>
</comment>
<evidence type="ECO:0000313" key="1">
    <source>
        <dbReference type="EMBL" id="GLQ25666.1"/>
    </source>
</evidence>
<organism evidence="1 2">
    <name type="scientific">Sulfitobacter pacificus</name>
    <dbReference type="NCBI Taxonomy" id="1499314"/>
    <lineage>
        <taxon>Bacteria</taxon>
        <taxon>Pseudomonadati</taxon>
        <taxon>Pseudomonadota</taxon>
        <taxon>Alphaproteobacteria</taxon>
        <taxon>Rhodobacterales</taxon>
        <taxon>Roseobacteraceae</taxon>
        <taxon>Sulfitobacter</taxon>
    </lineage>
</organism>
<reference evidence="1" key="2">
    <citation type="submission" date="2023-01" db="EMBL/GenBank/DDBJ databases">
        <title>Draft genome sequence of Sulfitobacter pacificus strain NBRC 109915.</title>
        <authorList>
            <person name="Sun Q."/>
            <person name="Mori K."/>
        </authorList>
    </citation>
    <scope>NUCLEOTIDE SEQUENCE</scope>
    <source>
        <strain evidence="1">NBRC 109915</strain>
    </source>
</reference>
<protein>
    <submittedName>
        <fullName evidence="1">Uncharacterized protein</fullName>
    </submittedName>
</protein>
<gene>
    <name evidence="1" type="ORF">GCM10007927_04690</name>
</gene>